<dbReference type="EMBL" id="CP117256">
    <property type="protein sequence ID" value="WFR97968.1"/>
    <property type="molecule type" value="Genomic_DNA"/>
</dbReference>
<reference evidence="2" key="2">
    <citation type="journal article" date="2023" name="MicrobiologyOpen">
        <title>Genomics of the tumorigenes clade of the family Rhizobiaceae and description of Rhizobium rhododendri sp. nov.</title>
        <authorList>
            <person name="Kuzmanovic N."/>
            <person name="diCenzo G.C."/>
            <person name="Bunk B."/>
            <person name="Sproeer C."/>
            <person name="Fruehling A."/>
            <person name="Neumann-Schaal M."/>
            <person name="Overmann J."/>
            <person name="Smalla K."/>
        </authorList>
    </citation>
    <scope>NUCLEOTIDE SEQUENCE [LARGE SCALE GENOMIC DNA]</scope>
    <source>
        <strain evidence="2">1078</strain>
        <plasmid evidence="2">pRt1078</plasmid>
    </source>
</reference>
<dbReference type="RefSeq" id="WP_164498261.1">
    <property type="nucleotide sequence ID" value="NZ_CP117256.1"/>
</dbReference>
<dbReference type="Proteomes" id="UP000249499">
    <property type="component" value="Plasmid pRt1078"/>
</dbReference>
<organism evidence="1 2">
    <name type="scientific">Rhizobium tumorigenes</name>
    <dbReference type="NCBI Taxonomy" id="2041385"/>
    <lineage>
        <taxon>Bacteria</taxon>
        <taxon>Pseudomonadati</taxon>
        <taxon>Pseudomonadota</taxon>
        <taxon>Alphaproteobacteria</taxon>
        <taxon>Hyphomicrobiales</taxon>
        <taxon>Rhizobiaceae</taxon>
        <taxon>Rhizobium/Agrobacterium group</taxon>
        <taxon>Rhizobium</taxon>
    </lineage>
</organism>
<dbReference type="KEGG" id="rtu:PR017_18940"/>
<dbReference type="AlphaFoldDB" id="A0AAF1KMJ7"/>
<keyword evidence="1" id="KW-0614">Plasmid</keyword>
<keyword evidence="2" id="KW-1185">Reference proteome</keyword>
<reference evidence="1 2" key="1">
    <citation type="journal article" date="2018" name="Sci. Rep.">
        <title>Rhizobium tumorigenes sp. nov., a novel plant tumorigenic bacterium isolated from cane gall tumors on thornless blackberry.</title>
        <authorList>
            <person name="Kuzmanovi N."/>
            <person name="Smalla K."/>
            <person name="Gronow S."/>
            <person name="PuBawska J."/>
        </authorList>
    </citation>
    <scope>NUCLEOTIDE SEQUENCE [LARGE SCALE GENOMIC DNA]</scope>
    <source>
        <strain evidence="1 2">1078</strain>
    </source>
</reference>
<name>A0AAF1KMJ7_9HYPH</name>
<evidence type="ECO:0000313" key="1">
    <source>
        <dbReference type="EMBL" id="WFR97968.1"/>
    </source>
</evidence>
<proteinExistence type="predicted"/>
<accession>A0AAF1KMJ7</accession>
<protein>
    <submittedName>
        <fullName evidence="1">Uncharacterized protein</fullName>
    </submittedName>
</protein>
<evidence type="ECO:0000313" key="2">
    <source>
        <dbReference type="Proteomes" id="UP000249499"/>
    </source>
</evidence>
<gene>
    <name evidence="1" type="ORF">PR017_18940</name>
</gene>
<sequence length="49" mass="5482">MTPDGFRECLNLIRWTSIDLVNSLHCDLAWIEALEPGEVAIPGDVATWI</sequence>
<geneLocation type="plasmid" evidence="1 2">
    <name>pRt1078</name>
</geneLocation>